<name>A0A0A9AGL9_ARUDO</name>
<proteinExistence type="predicted"/>
<sequence>MPVAQPETPTA</sequence>
<reference evidence="1" key="2">
    <citation type="journal article" date="2015" name="Data Brief">
        <title>Shoot transcriptome of the giant reed, Arundo donax.</title>
        <authorList>
            <person name="Barrero R.A."/>
            <person name="Guerrero F.D."/>
            <person name="Moolhuijzen P."/>
            <person name="Goolsby J.A."/>
            <person name="Tidwell J."/>
            <person name="Bellgard S.E."/>
            <person name="Bellgard M.I."/>
        </authorList>
    </citation>
    <scope>NUCLEOTIDE SEQUENCE</scope>
    <source>
        <tissue evidence="1">Shoot tissue taken approximately 20 cm above the soil surface</tissue>
    </source>
</reference>
<reference evidence="1" key="1">
    <citation type="submission" date="2014-09" db="EMBL/GenBank/DDBJ databases">
        <authorList>
            <person name="Magalhaes I.L.F."/>
            <person name="Oliveira U."/>
            <person name="Santos F.R."/>
            <person name="Vidigal T.H.D.A."/>
            <person name="Brescovit A.D."/>
            <person name="Santos A.J."/>
        </authorList>
    </citation>
    <scope>NUCLEOTIDE SEQUENCE</scope>
    <source>
        <tissue evidence="1">Shoot tissue taken approximately 20 cm above the soil surface</tissue>
    </source>
</reference>
<protein>
    <submittedName>
        <fullName evidence="1">Uncharacterized protein</fullName>
    </submittedName>
</protein>
<accession>A0A0A9AGL9</accession>
<dbReference type="EMBL" id="GBRH01247066">
    <property type="protein sequence ID" value="JAD50829.1"/>
    <property type="molecule type" value="Transcribed_RNA"/>
</dbReference>
<organism evidence="1">
    <name type="scientific">Arundo donax</name>
    <name type="common">Giant reed</name>
    <name type="synonym">Donax arundinaceus</name>
    <dbReference type="NCBI Taxonomy" id="35708"/>
    <lineage>
        <taxon>Eukaryota</taxon>
        <taxon>Viridiplantae</taxon>
        <taxon>Streptophyta</taxon>
        <taxon>Embryophyta</taxon>
        <taxon>Tracheophyta</taxon>
        <taxon>Spermatophyta</taxon>
        <taxon>Magnoliopsida</taxon>
        <taxon>Liliopsida</taxon>
        <taxon>Poales</taxon>
        <taxon>Poaceae</taxon>
        <taxon>PACMAD clade</taxon>
        <taxon>Arundinoideae</taxon>
        <taxon>Arundineae</taxon>
        <taxon>Arundo</taxon>
    </lineage>
</organism>
<evidence type="ECO:0000313" key="1">
    <source>
        <dbReference type="EMBL" id="JAD50829.1"/>
    </source>
</evidence>